<sequence length="94" mass="11117">IYSGLCVIIYSVYIVYDTDNLIKLNSYDEYIWASISLYLDVVNVFPQLLGISRATLVEYLYSLHVFFYFLLCFCFYFSLYNIILLGLYLPPVIY</sequence>
<keyword evidence="8" id="KW-1185">Reference proteome</keyword>
<comment type="subcellular location">
    <subcellularLocation>
        <location evidence="1">Membrane</location>
        <topology evidence="1">Multi-pass membrane protein</topology>
    </subcellularLocation>
</comment>
<proteinExistence type="predicted"/>
<evidence type="ECO:0000256" key="4">
    <source>
        <dbReference type="ARBA" id="ARBA00023136"/>
    </source>
</evidence>
<dbReference type="Pfam" id="PF01027">
    <property type="entry name" value="Bax1-I"/>
    <property type="match status" value="1"/>
</dbReference>
<dbReference type="GO" id="GO:0016020">
    <property type="term" value="C:membrane"/>
    <property type="evidence" value="ECO:0007669"/>
    <property type="project" value="UniProtKB-SubCell"/>
</dbReference>
<feature type="transmembrane region" description="Helical" evidence="5">
    <location>
        <begin position="30"/>
        <end position="51"/>
    </location>
</feature>
<evidence type="ECO:0000256" key="3">
    <source>
        <dbReference type="ARBA" id="ARBA00022989"/>
    </source>
</evidence>
<feature type="non-terminal residue" evidence="7">
    <location>
        <position position="1"/>
    </location>
</feature>
<evidence type="ECO:0000313" key="7">
    <source>
        <dbReference type="EMBL" id="GFP93760.1"/>
    </source>
</evidence>
<dbReference type="InterPro" id="IPR006214">
    <property type="entry name" value="Bax_inhibitor_1-related"/>
</dbReference>
<name>A0A830C2A1_9LAMI</name>
<comment type="caution">
    <text evidence="7">The sequence shown here is derived from an EMBL/GenBank/DDBJ whole genome shotgun (WGS) entry which is preliminary data.</text>
</comment>
<evidence type="ECO:0000256" key="5">
    <source>
        <dbReference type="SAM" id="Phobius"/>
    </source>
</evidence>
<feature type="transmembrane region" description="Helical" evidence="5">
    <location>
        <begin position="63"/>
        <end position="89"/>
    </location>
</feature>
<dbReference type="AlphaFoldDB" id="A0A830C2A1"/>
<dbReference type="EMBL" id="BMAC01000034">
    <property type="protein sequence ID" value="GFP81761.1"/>
    <property type="molecule type" value="Genomic_DNA"/>
</dbReference>
<dbReference type="OrthoDB" id="7933078at2759"/>
<accession>A0A830C2A1</accession>
<gene>
    <name evidence="6" type="ORF">PHJA_000319400</name>
    <name evidence="7" type="ORF">PHJA_001520400</name>
</gene>
<evidence type="ECO:0000256" key="2">
    <source>
        <dbReference type="ARBA" id="ARBA00022692"/>
    </source>
</evidence>
<keyword evidence="4 5" id="KW-0472">Membrane</keyword>
<keyword evidence="2 5" id="KW-0812">Transmembrane</keyword>
<reference evidence="7" key="1">
    <citation type="submission" date="2020-07" db="EMBL/GenBank/DDBJ databases">
        <title>Ethylene signaling mediates host invasion by parasitic plants.</title>
        <authorList>
            <person name="Yoshida S."/>
        </authorList>
    </citation>
    <scope>NUCLEOTIDE SEQUENCE</scope>
    <source>
        <strain evidence="7">Okayama</strain>
    </source>
</reference>
<organism evidence="7 8">
    <name type="scientific">Phtheirospermum japonicum</name>
    <dbReference type="NCBI Taxonomy" id="374723"/>
    <lineage>
        <taxon>Eukaryota</taxon>
        <taxon>Viridiplantae</taxon>
        <taxon>Streptophyta</taxon>
        <taxon>Embryophyta</taxon>
        <taxon>Tracheophyta</taxon>
        <taxon>Spermatophyta</taxon>
        <taxon>Magnoliopsida</taxon>
        <taxon>eudicotyledons</taxon>
        <taxon>Gunneridae</taxon>
        <taxon>Pentapetalae</taxon>
        <taxon>asterids</taxon>
        <taxon>lamiids</taxon>
        <taxon>Lamiales</taxon>
        <taxon>Orobanchaceae</taxon>
        <taxon>Orobanchaceae incertae sedis</taxon>
        <taxon>Phtheirospermum</taxon>
    </lineage>
</organism>
<dbReference type="Proteomes" id="UP000653305">
    <property type="component" value="Unassembled WGS sequence"/>
</dbReference>
<evidence type="ECO:0000256" key="1">
    <source>
        <dbReference type="ARBA" id="ARBA00004141"/>
    </source>
</evidence>
<dbReference type="EMBL" id="BMAC01000324">
    <property type="protein sequence ID" value="GFP93760.1"/>
    <property type="molecule type" value="Genomic_DNA"/>
</dbReference>
<evidence type="ECO:0000313" key="6">
    <source>
        <dbReference type="EMBL" id="GFP81761.1"/>
    </source>
</evidence>
<protein>
    <submittedName>
        <fullName evidence="7">Bi1-like protein</fullName>
    </submittedName>
</protein>
<evidence type="ECO:0000313" key="8">
    <source>
        <dbReference type="Proteomes" id="UP000653305"/>
    </source>
</evidence>
<keyword evidence="3 5" id="KW-1133">Transmembrane helix</keyword>